<reference evidence="6 7" key="1">
    <citation type="submission" date="2016-10" db="EMBL/GenBank/DDBJ databases">
        <authorList>
            <person name="Varghese N."/>
            <person name="Submissions S."/>
        </authorList>
    </citation>
    <scope>NUCLEOTIDE SEQUENCE [LARGE SCALE GENOMIC DNA]</scope>
    <source>
        <strain evidence="6 7">DSM 22022</strain>
    </source>
</reference>
<dbReference type="PROSITE" id="PS50931">
    <property type="entry name" value="HTH_LYSR"/>
    <property type="match status" value="1"/>
</dbReference>
<accession>A0A1G5AAB3</accession>
<sequence>MMLDKVEAVRYFCIAAETLHFRETANRLAISPQVVTRMIAELERELGEPLFKRNTRNISLTDFGQAFLSDAQQWLKATETLFQTDFKESMSGTVRITLPRLPNNDVILTELLTALSPYPDLHIDWRPDTALYNSITRQIDIGIRISLEMEPHFIAKKITHIKERIVASTALLNRLGQPRDLDDLQNRFPLCAEINPQTGKAWHWFNTAEQSFVAKKPYFMSSESYSNLAVILKGLAIGVLPDYHYLPHVRTGKLKILFPDLPIPEWKMFLYRPYQENTPMRVIHVFGLLEKILVKHYHTTG</sequence>
<protein>
    <submittedName>
        <fullName evidence="6">DNA-binding transcriptional regulator, LysR family</fullName>
    </submittedName>
</protein>
<dbReference type="Gene3D" id="3.40.190.290">
    <property type="match status" value="1"/>
</dbReference>
<proteinExistence type="inferred from homology"/>
<dbReference type="EMBL" id="FMUQ01000002">
    <property type="protein sequence ID" value="SCX74824.1"/>
    <property type="molecule type" value="Genomic_DNA"/>
</dbReference>
<evidence type="ECO:0000256" key="2">
    <source>
        <dbReference type="ARBA" id="ARBA00023015"/>
    </source>
</evidence>
<dbReference type="InterPro" id="IPR005119">
    <property type="entry name" value="LysR_subst-bd"/>
</dbReference>
<dbReference type="PANTHER" id="PTHR30537:SF35">
    <property type="entry name" value="TRANSCRIPTIONAL REGULATORY PROTEIN"/>
    <property type="match status" value="1"/>
</dbReference>
<dbReference type="PANTHER" id="PTHR30537">
    <property type="entry name" value="HTH-TYPE TRANSCRIPTIONAL REGULATOR"/>
    <property type="match status" value="1"/>
</dbReference>
<dbReference type="SUPFAM" id="SSF46785">
    <property type="entry name" value="Winged helix' DNA-binding domain"/>
    <property type="match status" value="1"/>
</dbReference>
<dbReference type="Pfam" id="PF00126">
    <property type="entry name" value="HTH_1"/>
    <property type="match status" value="1"/>
</dbReference>
<dbReference type="InterPro" id="IPR058163">
    <property type="entry name" value="LysR-type_TF_proteobact-type"/>
</dbReference>
<gene>
    <name evidence="6" type="ORF">SAMN02910354_00039</name>
</gene>
<evidence type="ECO:0000256" key="3">
    <source>
        <dbReference type="ARBA" id="ARBA00023125"/>
    </source>
</evidence>
<dbReference type="InterPro" id="IPR000847">
    <property type="entry name" value="LysR_HTH_N"/>
</dbReference>
<organism evidence="6 7">
    <name type="scientific">Basfia succiniciproducens</name>
    <dbReference type="NCBI Taxonomy" id="653940"/>
    <lineage>
        <taxon>Bacteria</taxon>
        <taxon>Pseudomonadati</taxon>
        <taxon>Pseudomonadota</taxon>
        <taxon>Gammaproteobacteria</taxon>
        <taxon>Pasteurellales</taxon>
        <taxon>Pasteurellaceae</taxon>
        <taxon>Basfia</taxon>
    </lineage>
</organism>
<feature type="domain" description="HTH lysR-type" evidence="5">
    <location>
        <begin position="4"/>
        <end position="61"/>
    </location>
</feature>
<evidence type="ECO:0000259" key="5">
    <source>
        <dbReference type="PROSITE" id="PS50931"/>
    </source>
</evidence>
<comment type="caution">
    <text evidence="6">The sequence shown here is derived from an EMBL/GenBank/DDBJ whole genome shotgun (WGS) entry which is preliminary data.</text>
</comment>
<keyword evidence="4" id="KW-0804">Transcription</keyword>
<dbReference type="Pfam" id="PF03466">
    <property type="entry name" value="LysR_substrate"/>
    <property type="match status" value="1"/>
</dbReference>
<dbReference type="Gene3D" id="1.10.10.10">
    <property type="entry name" value="Winged helix-like DNA-binding domain superfamily/Winged helix DNA-binding domain"/>
    <property type="match status" value="1"/>
</dbReference>
<dbReference type="GO" id="GO:0003677">
    <property type="term" value="F:DNA binding"/>
    <property type="evidence" value="ECO:0007669"/>
    <property type="project" value="UniProtKB-KW"/>
</dbReference>
<dbReference type="InterPro" id="IPR036390">
    <property type="entry name" value="WH_DNA-bd_sf"/>
</dbReference>
<comment type="similarity">
    <text evidence="1">Belongs to the LysR transcriptional regulatory family.</text>
</comment>
<dbReference type="Proteomes" id="UP000199588">
    <property type="component" value="Unassembled WGS sequence"/>
</dbReference>
<name>A0A1G5AAB3_9PAST</name>
<keyword evidence="7" id="KW-1185">Reference proteome</keyword>
<evidence type="ECO:0000256" key="4">
    <source>
        <dbReference type="ARBA" id="ARBA00023163"/>
    </source>
</evidence>
<evidence type="ECO:0000256" key="1">
    <source>
        <dbReference type="ARBA" id="ARBA00009437"/>
    </source>
</evidence>
<keyword evidence="2" id="KW-0805">Transcription regulation</keyword>
<evidence type="ECO:0000313" key="7">
    <source>
        <dbReference type="Proteomes" id="UP000199588"/>
    </source>
</evidence>
<dbReference type="InterPro" id="IPR036388">
    <property type="entry name" value="WH-like_DNA-bd_sf"/>
</dbReference>
<evidence type="ECO:0000313" key="6">
    <source>
        <dbReference type="EMBL" id="SCX74824.1"/>
    </source>
</evidence>
<keyword evidence="3 6" id="KW-0238">DNA-binding</keyword>
<dbReference type="SUPFAM" id="SSF53850">
    <property type="entry name" value="Periplasmic binding protein-like II"/>
    <property type="match status" value="1"/>
</dbReference>